<dbReference type="AlphaFoldDB" id="A0A1W2GD44"/>
<sequence>MTIYFGLMGLYVISCKKKDMKKTILALGLTLLIISMGYSKPGRGSYKTADMTTLGLGVGLTYGGIGGKLTHNFGESLGVMAGLGYNFDGAAYNLGMQFYIPSKTKAQGYVSAMYGTNGVILVEDTYAGNLSNSYQGVSFGFGVNLRSKRTKGNFLELGLIVPVRSSEFNEDWDALKNIPGLDTTDPWPVLINIGYNFRLG</sequence>
<protein>
    <recommendedName>
        <fullName evidence="3">Outer membrane protein beta-barrel domain-containing protein</fullName>
    </recommendedName>
</protein>
<name>A0A1W2GD44_REIFA</name>
<evidence type="ECO:0000313" key="2">
    <source>
        <dbReference type="Proteomes" id="UP000192472"/>
    </source>
</evidence>
<evidence type="ECO:0008006" key="3">
    <source>
        <dbReference type="Google" id="ProtNLM"/>
    </source>
</evidence>
<keyword evidence="2" id="KW-1185">Reference proteome</keyword>
<proteinExistence type="predicted"/>
<accession>A0A1W2GD44</accession>
<dbReference type="EMBL" id="FWYF01000002">
    <property type="protein sequence ID" value="SMD34501.1"/>
    <property type="molecule type" value="Genomic_DNA"/>
</dbReference>
<gene>
    <name evidence="1" type="ORF">SAMN04488029_2048</name>
</gene>
<dbReference type="Proteomes" id="UP000192472">
    <property type="component" value="Unassembled WGS sequence"/>
</dbReference>
<organism evidence="1 2">
    <name type="scientific">Reichenbachiella faecimaris</name>
    <dbReference type="NCBI Taxonomy" id="692418"/>
    <lineage>
        <taxon>Bacteria</taxon>
        <taxon>Pseudomonadati</taxon>
        <taxon>Bacteroidota</taxon>
        <taxon>Cytophagia</taxon>
        <taxon>Cytophagales</taxon>
        <taxon>Reichenbachiellaceae</taxon>
        <taxon>Reichenbachiella</taxon>
    </lineage>
</organism>
<reference evidence="1 2" key="1">
    <citation type="submission" date="2017-04" db="EMBL/GenBank/DDBJ databases">
        <authorList>
            <person name="Afonso C.L."/>
            <person name="Miller P.J."/>
            <person name="Scott M.A."/>
            <person name="Spackman E."/>
            <person name="Goraichik I."/>
            <person name="Dimitrov K.M."/>
            <person name="Suarez D.L."/>
            <person name="Swayne D.E."/>
        </authorList>
    </citation>
    <scope>NUCLEOTIDE SEQUENCE [LARGE SCALE GENOMIC DNA]</scope>
    <source>
        <strain evidence="1 2">DSM 26133</strain>
    </source>
</reference>
<dbReference type="STRING" id="692418.SAMN04488029_2048"/>
<evidence type="ECO:0000313" key="1">
    <source>
        <dbReference type="EMBL" id="SMD34501.1"/>
    </source>
</evidence>